<protein>
    <recommendedName>
        <fullName evidence="1">Arylsulfotransferase N-terminal domain-containing protein</fullName>
    </recommendedName>
</protein>
<dbReference type="Pfam" id="PF05935">
    <property type="entry name" value="Arylsulfotrans"/>
    <property type="match status" value="1"/>
</dbReference>
<dbReference type="GO" id="GO:0004062">
    <property type="term" value="F:aryl sulfotransferase activity"/>
    <property type="evidence" value="ECO:0007669"/>
    <property type="project" value="InterPro"/>
</dbReference>
<dbReference type="EMBL" id="UINC01018316">
    <property type="protein sequence ID" value="SVA76829.1"/>
    <property type="molecule type" value="Genomic_DNA"/>
</dbReference>
<reference evidence="2" key="1">
    <citation type="submission" date="2018-05" db="EMBL/GenBank/DDBJ databases">
        <authorList>
            <person name="Lanie J.A."/>
            <person name="Ng W.-L."/>
            <person name="Kazmierczak K.M."/>
            <person name="Andrzejewski T.M."/>
            <person name="Davidsen T.M."/>
            <person name="Wayne K.J."/>
            <person name="Tettelin H."/>
            <person name="Glass J.I."/>
            <person name="Rusch D."/>
            <person name="Podicherti R."/>
            <person name="Tsui H.-C.T."/>
            <person name="Winkler M.E."/>
        </authorList>
    </citation>
    <scope>NUCLEOTIDE SEQUENCE</scope>
</reference>
<dbReference type="PANTHER" id="PTHR35340:SF10">
    <property type="entry name" value="CYTOPLASMIC PROTEIN"/>
    <property type="match status" value="1"/>
</dbReference>
<sequence length="552" mass="62373">MRTSGLLITVCFLLFGCNGSPETGQTDTLGVTSISLIPNPNPTVPLAAVLNLTTEEFTRVISLHFDDGDRAWEVDLNEEFSMDHEIPVLGMRPDRSHNITATLRDSAGNEFKAETQVFVTPPLPDAFPVPVIATHDRDRMEPGVTIFNINGRWDANGRSSPENFSPAIIVNDEGEIIWYYLPGTHRVHDVRRLENGNLIYEVWPGTDGMVEIDMLGNIHRRWHFTGTAKNPAPGSIAVETDSFHHDFAELPNGNFLLMSSEHRVIENWYTSETDPNAPRANANVIGDVVVEFTPEGEVINEWSLFDILDPYRIGYNSLREDFWATHYDGVVEGVVHDWTHGNALIYEEEDNSFIMSVPYQDAVIKVSMDTGELVWILGTHENWNEPWSEKLLTPVGDVGWSYKHHAISHTENGTYLLFDNGAARASPYNNKMPLTESYSRAVEYSVDEETMEVRQLWVYGPEQENFYGRYLGDVDWHPEADTVMVNVGGAETNSDGVNEPLGPGWPSRTQRWARLMEITHAQPVEKVWELQLKQDGVGWSIYRADRIPSVYP</sequence>
<dbReference type="AlphaFoldDB" id="A0A381YIF9"/>
<dbReference type="Gene3D" id="2.60.40.3100">
    <property type="entry name" value="Arylsulphate sulphotransferase monomer, N-terminal domain"/>
    <property type="match status" value="1"/>
</dbReference>
<feature type="domain" description="Arylsulfotransferase N-terminal" evidence="1">
    <location>
        <begin position="39"/>
        <end position="120"/>
    </location>
</feature>
<dbReference type="Pfam" id="PF17425">
    <property type="entry name" value="Arylsulfotran_N"/>
    <property type="match status" value="1"/>
</dbReference>
<proteinExistence type="predicted"/>
<dbReference type="PANTHER" id="PTHR35340">
    <property type="entry name" value="PQQ ENZYME REPEAT PROTEIN-RELATED"/>
    <property type="match status" value="1"/>
</dbReference>
<gene>
    <name evidence="2" type="ORF">METZ01_LOCUS129683</name>
</gene>
<evidence type="ECO:0000259" key="1">
    <source>
        <dbReference type="Pfam" id="PF17425"/>
    </source>
</evidence>
<dbReference type="InterPro" id="IPR038477">
    <property type="entry name" value="ASST_N_sf"/>
</dbReference>
<dbReference type="InterPro" id="IPR010262">
    <property type="entry name" value="Arylsulfotransferase_bact"/>
</dbReference>
<accession>A0A381YIF9</accession>
<dbReference type="InterPro" id="IPR053143">
    <property type="entry name" value="Arylsulfate_ST"/>
</dbReference>
<dbReference type="PROSITE" id="PS51257">
    <property type="entry name" value="PROKAR_LIPOPROTEIN"/>
    <property type="match status" value="1"/>
</dbReference>
<name>A0A381YIF9_9ZZZZ</name>
<evidence type="ECO:0000313" key="2">
    <source>
        <dbReference type="EMBL" id="SVA76829.1"/>
    </source>
</evidence>
<dbReference type="InterPro" id="IPR035391">
    <property type="entry name" value="Arylsulfotran_N"/>
</dbReference>
<organism evidence="2">
    <name type="scientific">marine metagenome</name>
    <dbReference type="NCBI Taxonomy" id="408172"/>
    <lineage>
        <taxon>unclassified sequences</taxon>
        <taxon>metagenomes</taxon>
        <taxon>ecological metagenomes</taxon>
    </lineage>
</organism>